<comment type="caution">
    <text evidence="1">The sequence shown here is derived from an EMBL/GenBank/DDBJ whole genome shotgun (WGS) entry which is preliminary data.</text>
</comment>
<evidence type="ECO:0008006" key="3">
    <source>
        <dbReference type="Google" id="ProtNLM"/>
    </source>
</evidence>
<proteinExistence type="predicted"/>
<dbReference type="RefSeq" id="WP_243115341.1">
    <property type="nucleotide sequence ID" value="NZ_RJVG01000005.1"/>
</dbReference>
<evidence type="ECO:0000313" key="1">
    <source>
        <dbReference type="EMBL" id="ROR28339.1"/>
    </source>
</evidence>
<protein>
    <recommendedName>
        <fullName evidence="3">Protein kinase domain-containing protein</fullName>
    </recommendedName>
</protein>
<dbReference type="EMBL" id="RJVG01000005">
    <property type="protein sequence ID" value="ROR28339.1"/>
    <property type="molecule type" value="Genomic_DNA"/>
</dbReference>
<sequence>MSENENKLIRNNNFDFNTLESKFRNREYKYIAEGSGRRVYDLGNGYVVKVAKNPRGFAQNKVEYDIAKNSNLQIFATVLTVSDDFRYLIMERAERIKNIYYVMNYFKVKNARELYHLKELQDIARDYELILRDLGRASNWGQIKDRPVIVDYGFTKEVRRKYY</sequence>
<reference evidence="1 2" key="1">
    <citation type="submission" date="2018-11" db="EMBL/GenBank/DDBJ databases">
        <title>Genomic Encyclopedia of Type Strains, Phase IV (KMG-IV): sequencing the most valuable type-strain genomes for metagenomic binning, comparative biology and taxonomic classification.</title>
        <authorList>
            <person name="Goeker M."/>
        </authorList>
    </citation>
    <scope>NUCLEOTIDE SEQUENCE [LARGE SCALE GENOMIC DNA]</scope>
    <source>
        <strain evidence="1 2">DSM 26537</strain>
    </source>
</reference>
<name>A0A3N1XNT7_9FIRM</name>
<gene>
    <name evidence="1" type="ORF">EDD66_105281</name>
</gene>
<evidence type="ECO:0000313" key="2">
    <source>
        <dbReference type="Proteomes" id="UP000273083"/>
    </source>
</evidence>
<keyword evidence="2" id="KW-1185">Reference proteome</keyword>
<dbReference type="Proteomes" id="UP000273083">
    <property type="component" value="Unassembled WGS sequence"/>
</dbReference>
<accession>A0A3N1XNT7</accession>
<dbReference type="AlphaFoldDB" id="A0A3N1XNT7"/>
<organism evidence="1 2">
    <name type="scientific">Mobilisporobacter senegalensis</name>
    <dbReference type="NCBI Taxonomy" id="1329262"/>
    <lineage>
        <taxon>Bacteria</taxon>
        <taxon>Bacillati</taxon>
        <taxon>Bacillota</taxon>
        <taxon>Clostridia</taxon>
        <taxon>Lachnospirales</taxon>
        <taxon>Lachnospiraceae</taxon>
        <taxon>Mobilisporobacter</taxon>
    </lineage>
</organism>